<evidence type="ECO:0000256" key="13">
    <source>
        <dbReference type="RuleBase" id="RU003762"/>
    </source>
</evidence>
<dbReference type="GO" id="GO:0007157">
    <property type="term" value="P:heterophilic cell-cell adhesion via plasma membrane cell adhesion molecules"/>
    <property type="evidence" value="ECO:0007669"/>
    <property type="project" value="UniProtKB-ARBA"/>
</dbReference>
<evidence type="ECO:0000256" key="2">
    <source>
        <dbReference type="ARBA" id="ARBA00008054"/>
    </source>
</evidence>
<keyword evidence="9" id="KW-0472">Membrane</keyword>
<evidence type="ECO:0000256" key="3">
    <source>
        <dbReference type="ARBA" id="ARBA00022692"/>
    </source>
</evidence>
<protein>
    <submittedName>
        <fullName evidence="16">Uncharacterized protein</fullName>
    </submittedName>
</protein>
<dbReference type="FunCoup" id="A0A6L2PRP7">
    <property type="interactions" value="4"/>
</dbReference>
<dbReference type="Gene3D" id="2.60.40.1460">
    <property type="entry name" value="Integrin domains. Chain A, domain 2"/>
    <property type="match status" value="1"/>
</dbReference>
<feature type="repeat" description="FG-GAP" evidence="12">
    <location>
        <begin position="342"/>
        <end position="399"/>
    </location>
</feature>
<accession>A0A6L2PRP7</accession>
<gene>
    <name evidence="16" type="ORF">Cfor_01364</name>
</gene>
<dbReference type="SUPFAM" id="SSF69318">
    <property type="entry name" value="Integrin alpha N-terminal domain"/>
    <property type="match status" value="1"/>
</dbReference>
<dbReference type="InterPro" id="IPR028994">
    <property type="entry name" value="Integrin_alpha_N"/>
</dbReference>
<dbReference type="GO" id="GO:0007229">
    <property type="term" value="P:integrin-mediated signaling pathway"/>
    <property type="evidence" value="ECO:0007669"/>
    <property type="project" value="UniProtKB-KW"/>
</dbReference>
<reference evidence="17" key="1">
    <citation type="submission" date="2020-01" db="EMBL/GenBank/DDBJ databases">
        <title>Draft genome sequence of the Termite Coptotermes fromosanus.</title>
        <authorList>
            <person name="Itakura S."/>
            <person name="Yosikawa Y."/>
            <person name="Umezawa K."/>
        </authorList>
    </citation>
    <scope>NUCLEOTIDE SEQUENCE [LARGE SCALE GENOMIC DNA]</scope>
</reference>
<evidence type="ECO:0000313" key="17">
    <source>
        <dbReference type="Proteomes" id="UP000502823"/>
    </source>
</evidence>
<dbReference type="PANTHER" id="PTHR23220:SF83">
    <property type="entry name" value="INTEGRIN ALPHA-PS3-RELATED"/>
    <property type="match status" value="1"/>
</dbReference>
<evidence type="ECO:0000259" key="14">
    <source>
        <dbReference type="Pfam" id="PF20805"/>
    </source>
</evidence>
<evidence type="ECO:0000256" key="7">
    <source>
        <dbReference type="ARBA" id="ARBA00022989"/>
    </source>
</evidence>
<evidence type="ECO:0000256" key="10">
    <source>
        <dbReference type="ARBA" id="ARBA00023170"/>
    </source>
</evidence>
<evidence type="ECO:0000256" key="9">
    <source>
        <dbReference type="ARBA" id="ARBA00023136"/>
    </source>
</evidence>
<comment type="caution">
    <text evidence="16">The sequence shown here is derived from an EMBL/GenBank/DDBJ whole genome shotgun (WGS) entry which is preliminary data.</text>
</comment>
<feature type="repeat" description="FG-GAP" evidence="12">
    <location>
        <begin position="403"/>
        <end position="465"/>
    </location>
</feature>
<dbReference type="InterPro" id="IPR048286">
    <property type="entry name" value="Integrin_alpha_Ig-like_3"/>
</dbReference>
<dbReference type="Pfam" id="PF01839">
    <property type="entry name" value="FG-GAP"/>
    <property type="match status" value="2"/>
</dbReference>
<keyword evidence="11" id="KW-0325">Glycoprotein</keyword>
<comment type="similarity">
    <text evidence="2 13">Belongs to the integrin alpha chain family.</text>
</comment>
<dbReference type="GO" id="GO:0007160">
    <property type="term" value="P:cell-matrix adhesion"/>
    <property type="evidence" value="ECO:0007669"/>
    <property type="project" value="TreeGrafter"/>
</dbReference>
<dbReference type="Gene3D" id="2.130.10.130">
    <property type="entry name" value="Integrin alpha, N-terminal"/>
    <property type="match status" value="1"/>
</dbReference>
<keyword evidence="7" id="KW-1133">Transmembrane helix</keyword>
<keyword evidence="8 13" id="KW-0401">Integrin</keyword>
<evidence type="ECO:0000256" key="8">
    <source>
        <dbReference type="ARBA" id="ARBA00023037"/>
    </source>
</evidence>
<dbReference type="AlphaFoldDB" id="A0A6L2PRP7"/>
<dbReference type="GO" id="GO:0008305">
    <property type="term" value="C:integrin complex"/>
    <property type="evidence" value="ECO:0007669"/>
    <property type="project" value="InterPro"/>
</dbReference>
<name>A0A6L2PRP7_COPFO</name>
<dbReference type="GO" id="GO:0033627">
    <property type="term" value="P:cell adhesion mediated by integrin"/>
    <property type="evidence" value="ECO:0007669"/>
    <property type="project" value="TreeGrafter"/>
</dbReference>
<organism evidence="16 17">
    <name type="scientific">Coptotermes formosanus</name>
    <name type="common">Formosan subterranean termite</name>
    <dbReference type="NCBI Taxonomy" id="36987"/>
    <lineage>
        <taxon>Eukaryota</taxon>
        <taxon>Metazoa</taxon>
        <taxon>Ecdysozoa</taxon>
        <taxon>Arthropoda</taxon>
        <taxon>Hexapoda</taxon>
        <taxon>Insecta</taxon>
        <taxon>Pterygota</taxon>
        <taxon>Neoptera</taxon>
        <taxon>Polyneoptera</taxon>
        <taxon>Dictyoptera</taxon>
        <taxon>Blattodea</taxon>
        <taxon>Blattoidea</taxon>
        <taxon>Termitoidae</taxon>
        <taxon>Rhinotermitidae</taxon>
        <taxon>Coptotermes</taxon>
    </lineage>
</organism>
<dbReference type="Pfam" id="PF20805">
    <property type="entry name" value="Integrin_A_Ig_2"/>
    <property type="match status" value="1"/>
</dbReference>
<dbReference type="Proteomes" id="UP000502823">
    <property type="component" value="Unassembled WGS sequence"/>
</dbReference>
<evidence type="ECO:0000313" key="16">
    <source>
        <dbReference type="EMBL" id="GFG35321.1"/>
    </source>
</evidence>
<keyword evidence="6 13" id="KW-0130">Cell adhesion</keyword>
<dbReference type="OrthoDB" id="5573735at2759"/>
<feature type="repeat" description="FG-GAP" evidence="12">
    <location>
        <begin position="43"/>
        <end position="107"/>
    </location>
</feature>
<proteinExistence type="inferred from homology"/>
<dbReference type="PRINTS" id="PR01185">
    <property type="entry name" value="INTEGRINA"/>
</dbReference>
<evidence type="ECO:0000256" key="5">
    <source>
        <dbReference type="ARBA" id="ARBA00022737"/>
    </source>
</evidence>
<dbReference type="PROSITE" id="PS51470">
    <property type="entry name" value="FG_GAP"/>
    <property type="match status" value="4"/>
</dbReference>
<dbReference type="SMART" id="SM00191">
    <property type="entry name" value="Int_alpha"/>
    <property type="match status" value="5"/>
</dbReference>
<dbReference type="InterPro" id="IPR013519">
    <property type="entry name" value="Int_alpha_beta-p"/>
</dbReference>
<keyword evidence="17" id="KW-1185">Reference proteome</keyword>
<keyword evidence="3" id="KW-0812">Transmembrane</keyword>
<comment type="subcellular location">
    <subcellularLocation>
        <location evidence="1 13">Membrane</location>
        <topology evidence="1 13">Single-pass type I membrane protein</topology>
    </subcellularLocation>
</comment>
<feature type="repeat" description="FG-GAP" evidence="12">
    <location>
        <begin position="272"/>
        <end position="339"/>
    </location>
</feature>
<keyword evidence="4" id="KW-0732">Signal</keyword>
<dbReference type="EMBL" id="BLKM01012032">
    <property type="protein sequence ID" value="GFG35321.1"/>
    <property type="molecule type" value="Genomic_DNA"/>
</dbReference>
<dbReference type="InterPro" id="IPR000413">
    <property type="entry name" value="Integrin_alpha"/>
</dbReference>
<dbReference type="InterPro" id="IPR048285">
    <property type="entry name" value="Integrin_alpha_Ig-like_2"/>
</dbReference>
<dbReference type="GO" id="GO:0005178">
    <property type="term" value="F:integrin binding"/>
    <property type="evidence" value="ECO:0007669"/>
    <property type="project" value="TreeGrafter"/>
</dbReference>
<dbReference type="Gene3D" id="2.60.40.1510">
    <property type="entry name" value="ntegrin, alpha v. Chain A, domain 3"/>
    <property type="match status" value="1"/>
</dbReference>
<feature type="domain" description="Integrin alpha second immunoglobulin-like" evidence="14">
    <location>
        <begin position="604"/>
        <end position="728"/>
    </location>
</feature>
<dbReference type="SUPFAM" id="SSF69179">
    <property type="entry name" value="Integrin domains"/>
    <property type="match status" value="3"/>
</dbReference>
<evidence type="ECO:0000256" key="6">
    <source>
        <dbReference type="ARBA" id="ARBA00022889"/>
    </source>
</evidence>
<dbReference type="InterPro" id="IPR013517">
    <property type="entry name" value="FG-GAP"/>
</dbReference>
<evidence type="ECO:0000256" key="1">
    <source>
        <dbReference type="ARBA" id="ARBA00004479"/>
    </source>
</evidence>
<keyword evidence="5" id="KW-0677">Repeat</keyword>
<dbReference type="Pfam" id="PF20806">
    <property type="entry name" value="Integrin_A_Ig_3"/>
    <property type="match status" value="1"/>
</dbReference>
<evidence type="ECO:0000256" key="11">
    <source>
        <dbReference type="ARBA" id="ARBA00023180"/>
    </source>
</evidence>
<dbReference type="PANTHER" id="PTHR23220">
    <property type="entry name" value="INTEGRIN ALPHA"/>
    <property type="match status" value="1"/>
</dbReference>
<keyword evidence="10 13" id="KW-0675">Receptor</keyword>
<evidence type="ECO:0000256" key="12">
    <source>
        <dbReference type="PROSITE-ProRule" id="PRU00803"/>
    </source>
</evidence>
<evidence type="ECO:0000256" key="4">
    <source>
        <dbReference type="ARBA" id="ARBA00022729"/>
    </source>
</evidence>
<dbReference type="Gene3D" id="2.60.40.1530">
    <property type="entry name" value="ntegrin, alpha v. Chain A, domain 4"/>
    <property type="match status" value="1"/>
</dbReference>
<dbReference type="InterPro" id="IPR032695">
    <property type="entry name" value="Integrin_dom_sf"/>
</dbReference>
<dbReference type="InParanoid" id="A0A6L2PRP7"/>
<feature type="domain" description="Integrin alpha third immunoglobulin-like" evidence="15">
    <location>
        <begin position="766"/>
        <end position="982"/>
    </location>
</feature>
<evidence type="ECO:0000259" key="15">
    <source>
        <dbReference type="Pfam" id="PF20806"/>
    </source>
</evidence>
<sequence length="1043" mass="116137">MSDYAVVRLCRTMSIRSTCVCALCFVFFTYLTTNGFNLNLRHALVFSDPTRQIGSYFGFTVALRKHGSRRWVVVGAPRGNYTYSVRRGVHQPGVVYQCRLDEGSLCQHLVLDSWDNTEEMLYDGSPVQHKTDDSWLGGAIAVQDNGERLLVRYKLLSDYQSLSSLTFLTETNSTEFVLGAPGVYFWQGTIIRYRAPKFYSSGTTTERNKEIPGSISATSVPIYGYLGYSLSSGRFLSAGSSHVYVAGSPRNDDSKGKVYLFEFPLRRAQDLKYIRVLDGTQMGEYFGGAVCVVDLNGDHLDDLVVAAPQFSLQAANSEQLVGDEGRIYVFINYDDGKFMEVTGDTMIMGNRQYGARFGTAVANVGDLNVDGYEDVAVGAPYEQNGVVYIYHGSADGIKHKSAQIIQAENIDPQIKGFGISLSKGVDIDENHYNDVAVGAFKSGHAVVLRSHPVVTFKPTLTTSTRSVSHKKFNFICTACLAYTGWHVPNTVDAKVTVQVDLSFGRANFVFKDFSKTNTYSYNTTLRRGTEWCKDLKVENAQRPLGRTEPLLLVMVYELANLPNQISQRIPNGNEFCLECPVLDSTQPNTITTMVAFETGCKSVVCKPDLNIDARLIGIREKFIHGEKPTLQMKVEMKNMGEPAFLTRATLVFPKVTPIIEIPPICHELLHQGRAENYTLICDIGYPLEKNYTMDLLMSMQDLPLSRKKLVFAVNVTSAGNDVNPEDNHKDLVLPLGIEADMTITGVSSQDQIVHLTKEATYINDLMLNHTFQVWNLGPSTVERAEFEFQIPHQYVFPPVQEIFMRILEPQLQALTHIICTPVMGFTYWNPSIESPTSHPVLSDGEVLGGEFHDIINRRPLSMSRRSIAETESLQKETLVDSPLNAAVQDSTPSTSNFSLPPSNRTLFLNCTNPKVDCFVVKCSGGPFLPNKTQAVVTFQLRPDLEILDSQLKKKDILLFSSLAKVTIKEPPDTVQPEGHNHERLNLRGGKLRKLSEEAYVTVIGFFKRQKKEDLKALKKAEVPSAEVEGGTSFQAEVVSSDEL</sequence>
<dbReference type="GO" id="GO:0009897">
    <property type="term" value="C:external side of plasma membrane"/>
    <property type="evidence" value="ECO:0007669"/>
    <property type="project" value="TreeGrafter"/>
</dbReference>